<dbReference type="GO" id="GO:0006046">
    <property type="term" value="P:N-acetylglucosamine catabolic process"/>
    <property type="evidence" value="ECO:0007669"/>
    <property type="project" value="TreeGrafter"/>
</dbReference>
<keyword evidence="15" id="KW-1185">Reference proteome</keyword>
<dbReference type="EMBL" id="QGQD01000022">
    <property type="protein sequence ID" value="TLD02184.1"/>
    <property type="molecule type" value="Genomic_DNA"/>
</dbReference>
<evidence type="ECO:0000256" key="8">
    <source>
        <dbReference type="ARBA" id="ARBA00060590"/>
    </source>
</evidence>
<keyword evidence="6 9" id="KW-0119">Carbohydrate metabolism</keyword>
<feature type="domain" description="Amidohydrolase-related" evidence="13">
    <location>
        <begin position="46"/>
        <end position="371"/>
    </location>
</feature>
<proteinExistence type="inferred from homology"/>
<feature type="binding site" evidence="11">
    <location>
        <position position="243"/>
    </location>
    <ligand>
        <name>substrate</name>
    </ligand>
</feature>
<reference evidence="14 15" key="1">
    <citation type="journal article" date="2019" name="Anaerobe">
        <title>Detection of Robinsoniella peoriensis in multiple bone samples of a trauma patient.</title>
        <authorList>
            <person name="Schrottner P."/>
            <person name="Hartwich K."/>
            <person name="Bunk B."/>
            <person name="Schober I."/>
            <person name="Helbig S."/>
            <person name="Rudolph W.W."/>
            <person name="Gunzer F."/>
        </authorList>
    </citation>
    <scope>NUCLEOTIDE SEQUENCE [LARGE SCALE GENOMIC DNA]</scope>
    <source>
        <strain evidence="14 15">DSM 106044</strain>
    </source>
</reference>
<dbReference type="SUPFAM" id="SSF51338">
    <property type="entry name" value="Composite domain of metallo-dependent hydrolases"/>
    <property type="match status" value="1"/>
</dbReference>
<dbReference type="InterPro" id="IPR011059">
    <property type="entry name" value="Metal-dep_hydrolase_composite"/>
</dbReference>
<organism evidence="14 15">
    <name type="scientific">Robinsoniella peoriensis</name>
    <dbReference type="NCBI Taxonomy" id="180332"/>
    <lineage>
        <taxon>Bacteria</taxon>
        <taxon>Bacillati</taxon>
        <taxon>Bacillota</taxon>
        <taxon>Clostridia</taxon>
        <taxon>Lachnospirales</taxon>
        <taxon>Lachnospiraceae</taxon>
        <taxon>Robinsoniella</taxon>
    </lineage>
</organism>
<dbReference type="EC" id="3.5.1.25" evidence="2"/>
<dbReference type="STRING" id="180332.GCA_000797495_04261"/>
<evidence type="ECO:0000256" key="6">
    <source>
        <dbReference type="ARBA" id="ARBA00023277"/>
    </source>
</evidence>
<evidence type="ECO:0000256" key="3">
    <source>
        <dbReference type="ARBA" id="ARBA00018029"/>
    </source>
</evidence>
<feature type="binding site" evidence="11">
    <location>
        <position position="219"/>
    </location>
    <ligand>
        <name>substrate</name>
    </ligand>
</feature>
<dbReference type="Pfam" id="PF01979">
    <property type="entry name" value="Amidohydro_1"/>
    <property type="match status" value="1"/>
</dbReference>
<dbReference type="PANTHER" id="PTHR11113">
    <property type="entry name" value="N-ACETYLGLUCOSAMINE-6-PHOSPHATE DEACETYLASE"/>
    <property type="match status" value="1"/>
</dbReference>
<evidence type="ECO:0000256" key="5">
    <source>
        <dbReference type="ARBA" id="ARBA00022801"/>
    </source>
</evidence>
<evidence type="ECO:0000256" key="10">
    <source>
        <dbReference type="PIRSR" id="PIRSR038994-1"/>
    </source>
</evidence>
<dbReference type="InterPro" id="IPR032466">
    <property type="entry name" value="Metal_Hydrolase"/>
</dbReference>
<evidence type="ECO:0000256" key="2">
    <source>
        <dbReference type="ARBA" id="ARBA00011899"/>
    </source>
</evidence>
<accession>A0A4U8QCC6</accession>
<evidence type="ECO:0000313" key="15">
    <source>
        <dbReference type="Proteomes" id="UP000306509"/>
    </source>
</evidence>
<evidence type="ECO:0000259" key="13">
    <source>
        <dbReference type="Pfam" id="PF01979"/>
    </source>
</evidence>
<evidence type="ECO:0000256" key="1">
    <source>
        <dbReference type="ARBA" id="ARBA00010716"/>
    </source>
</evidence>
<evidence type="ECO:0000256" key="4">
    <source>
        <dbReference type="ARBA" id="ARBA00022723"/>
    </source>
</evidence>
<protein>
    <recommendedName>
        <fullName evidence="3">N-acetylglucosamine-6-phosphate deacetylase</fullName>
        <ecNumber evidence="2">3.5.1.25</ecNumber>
    </recommendedName>
</protein>
<dbReference type="GO" id="GO:0046872">
    <property type="term" value="F:metal ion binding"/>
    <property type="evidence" value="ECO:0007669"/>
    <property type="project" value="UniProtKB-KW"/>
</dbReference>
<evidence type="ECO:0000256" key="11">
    <source>
        <dbReference type="PIRSR" id="PIRSR038994-2"/>
    </source>
</evidence>
<feature type="binding site" evidence="11">
    <location>
        <begin position="299"/>
        <end position="301"/>
    </location>
    <ligand>
        <name>substrate</name>
    </ligand>
</feature>
<name>A0A4U8QCC6_9FIRM</name>
<dbReference type="CDD" id="cd00854">
    <property type="entry name" value="NagA"/>
    <property type="match status" value="1"/>
</dbReference>
<dbReference type="AlphaFoldDB" id="A0A4U8QCC6"/>
<dbReference type="PIRSF" id="PIRSF038994">
    <property type="entry name" value="NagA"/>
    <property type="match status" value="1"/>
</dbReference>
<dbReference type="Proteomes" id="UP000306509">
    <property type="component" value="Unassembled WGS sequence"/>
</dbReference>
<sequence length="372" mass="40463">MIIKNANVFHSDGYFEKKDLYIQNDKFADSPNTEDDVIIDAEGMYAIPGLTDIHFHGCVGYDFCDGTEEAIQKIAEYQLKNGITTIVPATMTFDEPRLEKICKTAAAYENKSGAILCGINMEGPFIASKKKGAQNGKYIHKPDIEMFRRLQAASGNLVKLVDIAPEEEGSMEFIDALKDEVGISIAHTTADYEIANEAYDRGARHATHLYNAMPPFSHREPGVIGAACDHDNCRVELICDGIHIHPSVVRTTFKMFGDDRVILISDSMMATGLTDGDYSLGGQPVKVVGNLATLESGTIAGSATNLMDCVRTAVKKMGIPLASAIKCAAVNSAKSVEIYDQYGSLETGKIANIVLLDQDLNIEKVLLKGKEI</sequence>
<dbReference type="Gene3D" id="3.20.20.140">
    <property type="entry name" value="Metal-dependent hydrolases"/>
    <property type="match status" value="1"/>
</dbReference>
<evidence type="ECO:0000313" key="14">
    <source>
        <dbReference type="EMBL" id="TLD02184.1"/>
    </source>
</evidence>
<comment type="catalytic activity">
    <reaction evidence="7">
        <text>N-acetyl-D-glucosamine 6-phosphate + H2O = D-glucosamine 6-phosphate + acetate</text>
        <dbReference type="Rhea" id="RHEA:22936"/>
        <dbReference type="ChEBI" id="CHEBI:15377"/>
        <dbReference type="ChEBI" id="CHEBI:30089"/>
        <dbReference type="ChEBI" id="CHEBI:57513"/>
        <dbReference type="ChEBI" id="CHEBI:58725"/>
        <dbReference type="EC" id="3.5.1.25"/>
    </reaction>
</comment>
<comment type="caution">
    <text evidence="14">The sequence shown here is derived from an EMBL/GenBank/DDBJ whole genome shotgun (WGS) entry which is preliminary data.</text>
</comment>
<dbReference type="GO" id="GO:0008448">
    <property type="term" value="F:N-acetylglucosamine-6-phosphate deacetylase activity"/>
    <property type="evidence" value="ECO:0007669"/>
    <property type="project" value="UniProtKB-EC"/>
</dbReference>
<dbReference type="SUPFAM" id="SSF51556">
    <property type="entry name" value="Metallo-dependent hydrolases"/>
    <property type="match status" value="1"/>
</dbReference>
<gene>
    <name evidence="14" type="primary">nagA</name>
    <name evidence="14" type="ORF">DSM106044_00990</name>
</gene>
<comment type="similarity">
    <text evidence="1 9">Belongs to the metallo-dependent hydrolases superfamily. NagA family.</text>
</comment>
<feature type="binding site" evidence="11">
    <location>
        <begin position="211"/>
        <end position="212"/>
    </location>
    <ligand>
        <name>substrate</name>
    </ligand>
</feature>
<dbReference type="PANTHER" id="PTHR11113:SF14">
    <property type="entry name" value="N-ACETYLGLUCOSAMINE-6-PHOSPHATE DEACETYLASE"/>
    <property type="match status" value="1"/>
</dbReference>
<dbReference type="InterPro" id="IPR006680">
    <property type="entry name" value="Amidohydro-rel"/>
</dbReference>
<dbReference type="RefSeq" id="WP_138001905.1">
    <property type="nucleotide sequence ID" value="NZ_QGQD01000022.1"/>
</dbReference>
<feature type="active site" description="Proton donor/acceptor" evidence="10">
    <location>
        <position position="266"/>
    </location>
</feature>
<keyword evidence="5 9" id="KW-0378">Hydrolase</keyword>
<dbReference type="InterPro" id="IPR003764">
    <property type="entry name" value="GlcNAc_6-P_deAcase"/>
</dbReference>
<comment type="pathway">
    <text evidence="8">Amino-sugar metabolism; N-acetylneuraminate degradation; D-fructose 6-phosphate from N-acetylneuraminate: step 4/5.</text>
</comment>
<feature type="binding site" evidence="12">
    <location>
        <position position="122"/>
    </location>
    <ligand>
        <name>Zn(2+)</name>
        <dbReference type="ChEBI" id="CHEBI:29105"/>
    </ligand>
</feature>
<dbReference type="NCBIfam" id="TIGR00221">
    <property type="entry name" value="nagA"/>
    <property type="match status" value="1"/>
</dbReference>
<feature type="binding site" evidence="11">
    <location>
        <position position="133"/>
    </location>
    <ligand>
        <name>substrate</name>
    </ligand>
</feature>
<evidence type="ECO:0000256" key="7">
    <source>
        <dbReference type="ARBA" id="ARBA00047647"/>
    </source>
</evidence>
<evidence type="ECO:0000256" key="12">
    <source>
        <dbReference type="PIRSR" id="PIRSR038994-3"/>
    </source>
</evidence>
<comment type="cofactor">
    <cofactor evidence="12">
        <name>a divalent metal cation</name>
        <dbReference type="ChEBI" id="CHEBI:60240"/>
    </cofactor>
    <text evidence="12">Binds 1 divalent metal cation per subunit.</text>
</comment>
<feature type="binding site" evidence="12">
    <location>
        <position position="187"/>
    </location>
    <ligand>
        <name>Zn(2+)</name>
        <dbReference type="ChEBI" id="CHEBI:29105"/>
    </ligand>
</feature>
<dbReference type="FunFam" id="3.20.20.140:FF:000004">
    <property type="entry name" value="N-acetylglucosamine-6-phosphate deacetylase"/>
    <property type="match status" value="1"/>
</dbReference>
<evidence type="ECO:0000256" key="9">
    <source>
        <dbReference type="PIRNR" id="PIRNR038994"/>
    </source>
</evidence>
<feature type="binding site" evidence="12">
    <location>
        <position position="208"/>
    </location>
    <ligand>
        <name>Zn(2+)</name>
        <dbReference type="ChEBI" id="CHEBI:29105"/>
    </ligand>
</feature>
<dbReference type="Gene3D" id="2.30.40.10">
    <property type="entry name" value="Urease, subunit C, domain 1"/>
    <property type="match status" value="1"/>
</dbReference>
<keyword evidence="4 12" id="KW-0479">Metal-binding</keyword>